<dbReference type="EMBL" id="QZKU01000106">
    <property type="protein sequence ID" value="RJP18011.1"/>
    <property type="molecule type" value="Genomic_DNA"/>
</dbReference>
<proteinExistence type="predicted"/>
<feature type="transmembrane region" description="Helical" evidence="1">
    <location>
        <begin position="47"/>
        <end position="71"/>
    </location>
</feature>
<name>A0A3A4NR51_ABYX5</name>
<accession>A0A3A4NR51</accession>
<dbReference type="AlphaFoldDB" id="A0A3A4NR51"/>
<comment type="caution">
    <text evidence="2">The sequence shown here is derived from an EMBL/GenBank/DDBJ whole genome shotgun (WGS) entry which is preliminary data.</text>
</comment>
<evidence type="ECO:0000256" key="1">
    <source>
        <dbReference type="SAM" id="Phobius"/>
    </source>
</evidence>
<organism evidence="2 3">
    <name type="scientific">Abyssobacteria bacterium (strain SURF_5)</name>
    <dbReference type="NCBI Taxonomy" id="2093360"/>
    <lineage>
        <taxon>Bacteria</taxon>
        <taxon>Pseudomonadati</taxon>
        <taxon>Candidatus Hydrogenedentota</taxon>
        <taxon>Candidatus Abyssobacteria</taxon>
    </lineage>
</organism>
<dbReference type="Proteomes" id="UP000265882">
    <property type="component" value="Unassembled WGS sequence"/>
</dbReference>
<feature type="transmembrane region" description="Helical" evidence="1">
    <location>
        <begin position="91"/>
        <end position="119"/>
    </location>
</feature>
<dbReference type="Pfam" id="PF11449">
    <property type="entry name" value="ArsP_2"/>
    <property type="match status" value="1"/>
</dbReference>
<keyword evidence="1" id="KW-0812">Transmembrane</keyword>
<feature type="transmembrane region" description="Helical" evidence="1">
    <location>
        <begin position="234"/>
        <end position="254"/>
    </location>
</feature>
<feature type="transmembrane region" description="Helical" evidence="1">
    <location>
        <begin position="6"/>
        <end position="27"/>
    </location>
</feature>
<dbReference type="NCBIfam" id="NF037962">
    <property type="entry name" value="arsenic_eff"/>
    <property type="match status" value="1"/>
</dbReference>
<sequence>MEIISIFRQALLVSFFVFVMMLLVDFVDIATNRRISEMMEGGRWRQYVLTSFLGSTPGCLGAFMNVTLYVHGMISFGAVVGGMIATSGDEAFVMLAQFPGAAMVLFGLLFVFGVVFAWITDKVVPILRIVPREACLQAECERCVSDRNAEDFAGIFATENLSKNLRSLSFTRFLLLILLTSYLVLVTFGIIGAPDWNWKRVTFIILSLCSLYVAAGASEHYLHDHIWEHIIKRHLFRVFFWTFGALLFVHWGLAYLNLESFIRGHMMWVLLIGALIGVIPESGPHMIFVMMYAQGLIPFSVLLTSSFVQDGHGMLPLLSYSVRDSALIKVFNLVFGLSIGAVLFALGM</sequence>
<keyword evidence="1" id="KW-1133">Transmembrane helix</keyword>
<gene>
    <name evidence="2" type="ORF">C4520_15100</name>
</gene>
<feature type="transmembrane region" description="Helical" evidence="1">
    <location>
        <begin position="260"/>
        <end position="279"/>
    </location>
</feature>
<feature type="transmembrane region" description="Helical" evidence="1">
    <location>
        <begin position="173"/>
        <end position="191"/>
    </location>
</feature>
<evidence type="ECO:0000313" key="2">
    <source>
        <dbReference type="EMBL" id="RJP18011.1"/>
    </source>
</evidence>
<evidence type="ECO:0000313" key="3">
    <source>
        <dbReference type="Proteomes" id="UP000265882"/>
    </source>
</evidence>
<feature type="transmembrane region" description="Helical" evidence="1">
    <location>
        <begin position="327"/>
        <end position="346"/>
    </location>
</feature>
<reference evidence="2 3" key="1">
    <citation type="journal article" date="2017" name="ISME J.">
        <title>Energy and carbon metabolisms in a deep terrestrial subsurface fluid microbial community.</title>
        <authorList>
            <person name="Momper L."/>
            <person name="Jungbluth S.P."/>
            <person name="Lee M.D."/>
            <person name="Amend J.P."/>
        </authorList>
    </citation>
    <scope>NUCLEOTIDE SEQUENCE [LARGE SCALE GENOMIC DNA]</scope>
    <source>
        <strain evidence="2">SURF_5</strain>
    </source>
</reference>
<protein>
    <submittedName>
        <fullName evidence="2">Selenocysteine protein</fullName>
    </submittedName>
</protein>
<dbReference type="InterPro" id="IPR021552">
    <property type="entry name" value="ArsP_2"/>
</dbReference>
<feature type="transmembrane region" description="Helical" evidence="1">
    <location>
        <begin position="286"/>
        <end position="307"/>
    </location>
</feature>
<feature type="transmembrane region" description="Helical" evidence="1">
    <location>
        <begin position="203"/>
        <end position="222"/>
    </location>
</feature>
<keyword evidence="1" id="KW-0472">Membrane</keyword>